<dbReference type="PANTHER" id="PTHR34473:SF2">
    <property type="entry name" value="UPF0699 TRANSMEMBRANE PROTEIN YDBT"/>
    <property type="match status" value="1"/>
</dbReference>
<feature type="transmembrane region" description="Helical" evidence="2">
    <location>
        <begin position="170"/>
        <end position="191"/>
    </location>
</feature>
<organism evidence="4 5">
    <name type="scientific">Fodinibius salipaludis</name>
    <dbReference type="NCBI Taxonomy" id="2032627"/>
    <lineage>
        <taxon>Bacteria</taxon>
        <taxon>Pseudomonadati</taxon>
        <taxon>Balneolota</taxon>
        <taxon>Balneolia</taxon>
        <taxon>Balneolales</taxon>
        <taxon>Balneolaceae</taxon>
        <taxon>Fodinibius</taxon>
    </lineage>
</organism>
<dbReference type="PIRSF" id="PIRSF026631">
    <property type="entry name" value="UCP026631"/>
    <property type="match status" value="1"/>
</dbReference>
<dbReference type="InterPro" id="IPR014529">
    <property type="entry name" value="UCP026631"/>
</dbReference>
<keyword evidence="2" id="KW-0472">Membrane</keyword>
<comment type="caution">
    <text evidence="4">The sequence shown here is derived from an EMBL/GenBank/DDBJ whole genome shotgun (WGS) entry which is preliminary data.</text>
</comment>
<proteinExistence type="predicted"/>
<dbReference type="Proteomes" id="UP000218831">
    <property type="component" value="Unassembled WGS sequence"/>
</dbReference>
<feature type="transmembrane region" description="Helical" evidence="2">
    <location>
        <begin position="12"/>
        <end position="32"/>
    </location>
</feature>
<keyword evidence="5" id="KW-1185">Reference proteome</keyword>
<reference evidence="4 5" key="1">
    <citation type="submission" date="2017-08" db="EMBL/GenBank/DDBJ databases">
        <title>Aliifodinibius alkalisoli sp. nov., isolated from saline alkaline soil.</title>
        <authorList>
            <person name="Liu D."/>
            <person name="Zhang G."/>
        </authorList>
    </citation>
    <scope>NUCLEOTIDE SEQUENCE [LARGE SCALE GENOMIC DNA]</scope>
    <source>
        <strain evidence="4 5">WN023</strain>
    </source>
</reference>
<dbReference type="RefSeq" id="WP_095607101.1">
    <property type="nucleotide sequence ID" value="NZ_NSKE01000008.1"/>
</dbReference>
<feature type="transmembrane region" description="Helical" evidence="2">
    <location>
        <begin position="348"/>
        <end position="365"/>
    </location>
</feature>
<feature type="region of interest" description="Disordered" evidence="1">
    <location>
        <begin position="477"/>
        <end position="498"/>
    </location>
</feature>
<dbReference type="AlphaFoldDB" id="A0A2A2G8J4"/>
<dbReference type="InterPro" id="IPR005182">
    <property type="entry name" value="YdbS-like_PH"/>
</dbReference>
<evidence type="ECO:0000256" key="1">
    <source>
        <dbReference type="SAM" id="MobiDB-lite"/>
    </source>
</evidence>
<evidence type="ECO:0000259" key="3">
    <source>
        <dbReference type="Pfam" id="PF03703"/>
    </source>
</evidence>
<keyword evidence="2" id="KW-0812">Transmembrane</keyword>
<dbReference type="Pfam" id="PF03703">
    <property type="entry name" value="bPH_2"/>
    <property type="match status" value="3"/>
</dbReference>
<sequence length="498" mass="56126">MFELQRQHPAAALANAFDIIRANFITILILVFVGSGGREANFTLYWIIGAFLFLLIWGVISWYRFEFSVEEGELRIEQGVFVRKKLYLTSDRIQVIDISAGVVQRLFGLVAVEVKTAGSSSKEAKISAITRVKAEKLKTLLRKKTEKTEESQEAEPIAQRKVYALDTRDLLIAASTSGRFGVALSVVGVAFSQVEQLISEEQIIHFVEKVIPQSTNATMIAMSIFAVIAIAWLFSFAGTIIKYYDFVVEVREDELLISRGLFERTQLTIPFNRIQAVQIKEELLRQPLGYASLVIESAGYGESEGNSTTLFPLLAKPQIYTFVDEVIPDYNTEISEKNDVPSVALRRYLFRMLWISLPVILVVWSTIPYGVYSWFLLIPALLLGYQQYRDAEIARGEDTLILAFRLLSKTTAMVKKYRMQSCQVQQNPFQKRLSLANLTVHVASGNQGRAFTVRDIDISKAMDYRAWLANGKGGGSYISHEDNSEPANETFDDQDANQ</sequence>
<name>A0A2A2G8J4_9BACT</name>
<evidence type="ECO:0000256" key="2">
    <source>
        <dbReference type="SAM" id="Phobius"/>
    </source>
</evidence>
<protein>
    <recommendedName>
        <fullName evidence="3">YdbS-like PH domain-containing protein</fullName>
    </recommendedName>
</protein>
<keyword evidence="2" id="KW-1133">Transmembrane helix</keyword>
<dbReference type="EMBL" id="NSKE01000008">
    <property type="protein sequence ID" value="PAU93490.1"/>
    <property type="molecule type" value="Genomic_DNA"/>
</dbReference>
<dbReference type="PANTHER" id="PTHR34473">
    <property type="entry name" value="UPF0699 TRANSMEMBRANE PROTEIN YDBS"/>
    <property type="match status" value="1"/>
</dbReference>
<feature type="domain" description="YdbS-like PH" evidence="3">
    <location>
        <begin position="62"/>
        <end position="140"/>
    </location>
</feature>
<feature type="transmembrane region" description="Helical" evidence="2">
    <location>
        <begin position="44"/>
        <end position="65"/>
    </location>
</feature>
<feature type="domain" description="YdbS-like PH" evidence="3">
    <location>
        <begin position="388"/>
        <end position="468"/>
    </location>
</feature>
<evidence type="ECO:0000313" key="5">
    <source>
        <dbReference type="Proteomes" id="UP000218831"/>
    </source>
</evidence>
<feature type="domain" description="YdbS-like PH" evidence="3">
    <location>
        <begin position="243"/>
        <end position="318"/>
    </location>
</feature>
<evidence type="ECO:0000313" key="4">
    <source>
        <dbReference type="EMBL" id="PAU93490.1"/>
    </source>
</evidence>
<gene>
    <name evidence="4" type="ORF">CK503_12220</name>
</gene>
<accession>A0A2A2G8J4</accession>
<feature type="transmembrane region" description="Helical" evidence="2">
    <location>
        <begin position="219"/>
        <end position="241"/>
    </location>
</feature>